<evidence type="ECO:0000313" key="8">
    <source>
        <dbReference type="Proteomes" id="UP000011083"/>
    </source>
</evidence>
<dbReference type="GO" id="GO:0004170">
    <property type="term" value="F:dUTP diphosphatase activity"/>
    <property type="evidence" value="ECO:0007669"/>
    <property type="project" value="UniProtKB-UniRule"/>
</dbReference>
<dbReference type="Pfam" id="PF00692">
    <property type="entry name" value="dUTPase"/>
    <property type="match status" value="1"/>
</dbReference>
<keyword evidence="3 5" id="KW-0378">Hydrolase</keyword>
<name>L8HCL4_ACACF</name>
<dbReference type="RefSeq" id="XP_004352454.1">
    <property type="nucleotide sequence ID" value="XM_004352402.1"/>
</dbReference>
<dbReference type="EC" id="3.6.1.23" evidence="5"/>
<accession>L8HCL4</accession>
<dbReference type="GO" id="GO:0046081">
    <property type="term" value="P:dUTP catabolic process"/>
    <property type="evidence" value="ECO:0007669"/>
    <property type="project" value="UniProtKB-UniRule"/>
</dbReference>
<keyword evidence="4 5" id="KW-0546">Nucleotide metabolism</keyword>
<dbReference type="InterPro" id="IPR008181">
    <property type="entry name" value="dUTPase"/>
</dbReference>
<dbReference type="Gene3D" id="2.70.40.10">
    <property type="match status" value="1"/>
</dbReference>
<dbReference type="KEGG" id="acan:ACA1_359770"/>
<comment type="cofactor">
    <cofactor evidence="5">
        <name>Mg(2+)</name>
        <dbReference type="ChEBI" id="CHEBI:18420"/>
    </cofactor>
</comment>
<dbReference type="GO" id="GO:0006226">
    <property type="term" value="P:dUMP biosynthetic process"/>
    <property type="evidence" value="ECO:0007669"/>
    <property type="project" value="UniProtKB-UniRule"/>
</dbReference>
<dbReference type="InterPro" id="IPR033704">
    <property type="entry name" value="dUTPase_trimeric"/>
</dbReference>
<sequence length="107" mass="11083">MDLGIAVAVPIGTYGRIAPRSGLGWKKGIDIGAGVVDAGYRGGVKALVFNHNDEDIVIASGDCVAQLILECIVTPEVEIVEGDLDATDRGANGFGSTSVAKRLRVET</sequence>
<keyword evidence="8" id="KW-1185">Reference proteome</keyword>
<dbReference type="PANTHER" id="PTHR11241:SF0">
    <property type="entry name" value="DEOXYURIDINE 5'-TRIPHOSPHATE NUCLEOTIDOHYDROLASE"/>
    <property type="match status" value="1"/>
</dbReference>
<keyword evidence="5" id="KW-0460">Magnesium</keyword>
<dbReference type="InterPro" id="IPR036157">
    <property type="entry name" value="dUTPase-like_sf"/>
</dbReference>
<dbReference type="UniPathway" id="UPA00610">
    <property type="reaction ID" value="UER00666"/>
</dbReference>
<comment type="similarity">
    <text evidence="2 5">Belongs to the dUTPase family.</text>
</comment>
<evidence type="ECO:0000259" key="6">
    <source>
        <dbReference type="Pfam" id="PF00692"/>
    </source>
</evidence>
<gene>
    <name evidence="7" type="ORF">ACA1_359770</name>
</gene>
<dbReference type="InterPro" id="IPR029054">
    <property type="entry name" value="dUTPase-like"/>
</dbReference>
<evidence type="ECO:0000256" key="5">
    <source>
        <dbReference type="RuleBase" id="RU367024"/>
    </source>
</evidence>
<evidence type="ECO:0000256" key="3">
    <source>
        <dbReference type="ARBA" id="ARBA00022801"/>
    </source>
</evidence>
<protein>
    <recommendedName>
        <fullName evidence="5">Deoxyuridine 5'-triphosphate nucleotidohydrolase</fullName>
        <shortName evidence="5">dUTPase</shortName>
        <ecNumber evidence="5">3.6.1.23</ecNumber>
    </recommendedName>
    <alternativeName>
        <fullName evidence="5">dUTP pyrophosphatase</fullName>
    </alternativeName>
</protein>
<dbReference type="EMBL" id="KB007867">
    <property type="protein sequence ID" value="ELR22982.1"/>
    <property type="molecule type" value="Genomic_DNA"/>
</dbReference>
<evidence type="ECO:0000256" key="4">
    <source>
        <dbReference type="ARBA" id="ARBA00023080"/>
    </source>
</evidence>
<evidence type="ECO:0000256" key="1">
    <source>
        <dbReference type="ARBA" id="ARBA00005142"/>
    </source>
</evidence>
<evidence type="ECO:0000313" key="7">
    <source>
        <dbReference type="EMBL" id="ELR22982.1"/>
    </source>
</evidence>
<dbReference type="Proteomes" id="UP000011083">
    <property type="component" value="Unassembled WGS sequence"/>
</dbReference>
<organism evidence="7 8">
    <name type="scientific">Acanthamoeba castellanii (strain ATCC 30010 / Neff)</name>
    <dbReference type="NCBI Taxonomy" id="1257118"/>
    <lineage>
        <taxon>Eukaryota</taxon>
        <taxon>Amoebozoa</taxon>
        <taxon>Discosea</taxon>
        <taxon>Longamoebia</taxon>
        <taxon>Centramoebida</taxon>
        <taxon>Acanthamoebidae</taxon>
        <taxon>Acanthamoeba</taxon>
    </lineage>
</organism>
<comment type="catalytic activity">
    <reaction evidence="5">
        <text>dUTP + H2O = dUMP + diphosphate + H(+)</text>
        <dbReference type="Rhea" id="RHEA:10248"/>
        <dbReference type="ChEBI" id="CHEBI:15377"/>
        <dbReference type="ChEBI" id="CHEBI:15378"/>
        <dbReference type="ChEBI" id="CHEBI:33019"/>
        <dbReference type="ChEBI" id="CHEBI:61555"/>
        <dbReference type="ChEBI" id="CHEBI:246422"/>
        <dbReference type="EC" id="3.6.1.23"/>
    </reaction>
</comment>
<comment type="function">
    <text evidence="5">Involved in nucleotide metabolism via production of dUMP, the immediate precursor of thymidine nucleotides, and decreases the intracellular concentration of dUTP so that uracil cannot be incorporated into DNA.</text>
</comment>
<feature type="domain" description="dUTPase-like" evidence="6">
    <location>
        <begin position="3"/>
        <end position="97"/>
    </location>
</feature>
<dbReference type="CDD" id="cd07557">
    <property type="entry name" value="trimeric_dUTPase"/>
    <property type="match status" value="1"/>
</dbReference>
<keyword evidence="5" id="KW-0479">Metal-binding</keyword>
<proteinExistence type="inferred from homology"/>
<dbReference type="AlphaFoldDB" id="L8HCL4"/>
<comment type="pathway">
    <text evidence="1 5">Pyrimidine metabolism; dUMP biosynthesis; dUMP from dCTP (dUTP route): step 2/2.</text>
</comment>
<dbReference type="SUPFAM" id="SSF51283">
    <property type="entry name" value="dUTPase-like"/>
    <property type="match status" value="1"/>
</dbReference>
<dbReference type="STRING" id="1257118.L8HCL4"/>
<dbReference type="PANTHER" id="PTHR11241">
    <property type="entry name" value="DEOXYURIDINE 5'-TRIPHOSPHATE NUCLEOTIDOHYDROLASE"/>
    <property type="match status" value="1"/>
</dbReference>
<evidence type="ECO:0000256" key="2">
    <source>
        <dbReference type="ARBA" id="ARBA00006581"/>
    </source>
</evidence>
<dbReference type="GeneID" id="14923951"/>
<reference evidence="7 8" key="1">
    <citation type="journal article" date="2013" name="Genome Biol.">
        <title>Genome of Acanthamoeba castellanii highlights extensive lateral gene transfer and early evolution of tyrosine kinase signaling.</title>
        <authorList>
            <person name="Clarke M."/>
            <person name="Lohan A.J."/>
            <person name="Liu B."/>
            <person name="Lagkouvardos I."/>
            <person name="Roy S."/>
            <person name="Zafar N."/>
            <person name="Bertelli C."/>
            <person name="Schilde C."/>
            <person name="Kianianmomeni A."/>
            <person name="Burglin T.R."/>
            <person name="Frech C."/>
            <person name="Turcotte B."/>
            <person name="Kopec K.O."/>
            <person name="Synnott J.M."/>
            <person name="Choo C."/>
            <person name="Paponov I."/>
            <person name="Finkler A."/>
            <person name="Soon Heng Tan C."/>
            <person name="Hutchins A.P."/>
            <person name="Weinmeier T."/>
            <person name="Rattei T."/>
            <person name="Chu J.S."/>
            <person name="Gimenez G."/>
            <person name="Irimia M."/>
            <person name="Rigden D.J."/>
            <person name="Fitzpatrick D.A."/>
            <person name="Lorenzo-Morales J."/>
            <person name="Bateman A."/>
            <person name="Chiu C.H."/>
            <person name="Tang P."/>
            <person name="Hegemann P."/>
            <person name="Fromm H."/>
            <person name="Raoult D."/>
            <person name="Greub G."/>
            <person name="Miranda-Saavedra D."/>
            <person name="Chen N."/>
            <person name="Nash P."/>
            <person name="Ginger M.L."/>
            <person name="Horn M."/>
            <person name="Schaap P."/>
            <person name="Caler L."/>
            <person name="Loftus B."/>
        </authorList>
    </citation>
    <scope>NUCLEOTIDE SEQUENCE [LARGE SCALE GENOMIC DNA]</scope>
    <source>
        <strain evidence="7 8">Neff</strain>
    </source>
</reference>
<dbReference type="VEuPathDB" id="AmoebaDB:ACA1_359770"/>
<dbReference type="OrthoDB" id="10261072at2759"/>
<dbReference type="GO" id="GO:0000287">
    <property type="term" value="F:magnesium ion binding"/>
    <property type="evidence" value="ECO:0007669"/>
    <property type="project" value="UniProtKB-UniRule"/>
</dbReference>